<comment type="caution">
    <text evidence="1">The sequence shown here is derived from an EMBL/GenBank/DDBJ whole genome shotgun (WGS) entry which is preliminary data.</text>
</comment>
<gene>
    <name evidence="1" type="ORF">CDAR_502101</name>
</gene>
<evidence type="ECO:0000313" key="2">
    <source>
        <dbReference type="Proteomes" id="UP001054837"/>
    </source>
</evidence>
<reference evidence="1 2" key="1">
    <citation type="submission" date="2021-06" db="EMBL/GenBank/DDBJ databases">
        <title>Caerostris darwini draft genome.</title>
        <authorList>
            <person name="Kono N."/>
            <person name="Arakawa K."/>
        </authorList>
    </citation>
    <scope>NUCLEOTIDE SEQUENCE [LARGE SCALE GENOMIC DNA]</scope>
</reference>
<dbReference type="Proteomes" id="UP001054837">
    <property type="component" value="Unassembled WGS sequence"/>
</dbReference>
<organism evidence="1 2">
    <name type="scientific">Caerostris darwini</name>
    <dbReference type="NCBI Taxonomy" id="1538125"/>
    <lineage>
        <taxon>Eukaryota</taxon>
        <taxon>Metazoa</taxon>
        <taxon>Ecdysozoa</taxon>
        <taxon>Arthropoda</taxon>
        <taxon>Chelicerata</taxon>
        <taxon>Arachnida</taxon>
        <taxon>Araneae</taxon>
        <taxon>Araneomorphae</taxon>
        <taxon>Entelegynae</taxon>
        <taxon>Araneoidea</taxon>
        <taxon>Araneidae</taxon>
        <taxon>Caerostris</taxon>
    </lineage>
</organism>
<sequence>MRKESFTWKKKFYSILRGIYKFCPKNFFHGTNITGGPYRRFLPCSQLMAKIAAQPKESEKPPYAYMHIPSQERSIMGRIPFAELHLFSPQKRLPAMLTGFFR</sequence>
<dbReference type="AlphaFoldDB" id="A0AAV4VYU1"/>
<protein>
    <submittedName>
        <fullName evidence="1">Uncharacterized protein</fullName>
    </submittedName>
</protein>
<proteinExistence type="predicted"/>
<evidence type="ECO:0000313" key="1">
    <source>
        <dbReference type="EMBL" id="GIY74430.1"/>
    </source>
</evidence>
<keyword evidence="2" id="KW-1185">Reference proteome</keyword>
<accession>A0AAV4VYU1</accession>
<name>A0AAV4VYU1_9ARAC</name>
<dbReference type="EMBL" id="BPLQ01013753">
    <property type="protein sequence ID" value="GIY74430.1"/>
    <property type="molecule type" value="Genomic_DNA"/>
</dbReference>